<organism evidence="1 2">
    <name type="scientific">Kouleothrix aurantiaca</name>
    <dbReference type="NCBI Taxonomy" id="186479"/>
    <lineage>
        <taxon>Bacteria</taxon>
        <taxon>Bacillati</taxon>
        <taxon>Chloroflexota</taxon>
        <taxon>Chloroflexia</taxon>
        <taxon>Chloroflexales</taxon>
        <taxon>Roseiflexineae</taxon>
        <taxon>Roseiflexaceae</taxon>
        <taxon>Kouleothrix</taxon>
    </lineage>
</organism>
<gene>
    <name evidence="1" type="ORF">SE17_23010</name>
</gene>
<reference evidence="1 2" key="1">
    <citation type="submission" date="2015-09" db="EMBL/GenBank/DDBJ databases">
        <title>Draft genome sequence of Kouleothrix aurantiaca JCM 19913.</title>
        <authorList>
            <person name="Hemp J."/>
        </authorList>
    </citation>
    <scope>NUCLEOTIDE SEQUENCE [LARGE SCALE GENOMIC DNA]</scope>
    <source>
        <strain evidence="1 2">COM-B</strain>
    </source>
</reference>
<name>A0A0P9FDZ9_9CHLR</name>
<dbReference type="Proteomes" id="UP000050509">
    <property type="component" value="Unassembled WGS sequence"/>
</dbReference>
<proteinExistence type="predicted"/>
<keyword evidence="2" id="KW-1185">Reference proteome</keyword>
<evidence type="ECO:0000313" key="2">
    <source>
        <dbReference type="Proteomes" id="UP000050509"/>
    </source>
</evidence>
<evidence type="ECO:0000313" key="1">
    <source>
        <dbReference type="EMBL" id="KPV51126.1"/>
    </source>
</evidence>
<dbReference type="AlphaFoldDB" id="A0A0P9FDZ9"/>
<feature type="non-terminal residue" evidence="1">
    <location>
        <position position="1"/>
    </location>
</feature>
<comment type="caution">
    <text evidence="1">The sequence shown here is derived from an EMBL/GenBank/DDBJ whole genome shotgun (WGS) entry which is preliminary data.</text>
</comment>
<dbReference type="EMBL" id="LJCR01001058">
    <property type="protein sequence ID" value="KPV51126.1"/>
    <property type="molecule type" value="Genomic_DNA"/>
</dbReference>
<protein>
    <submittedName>
        <fullName evidence="1">Uncharacterized protein</fullName>
    </submittedName>
</protein>
<sequence length="298" mass="32433">VSEIIAAQAARAESEARSEAGRRLTRRARDGDEYLRAWADENAWLLANDRPLVRIVADDLGPRLIFATGFGGDQEWAIYSVALGRKGRGGSAKPRGATLDGYTLADGPLPDRPRRWGGDDDHGQWQRMASHLDHAMTKGAGSLRAAEIRTLTPHIEALARASDDLRASNEALLPIIRPLIDRDQATCKRLLETGVEGLIRFTIAEAMIGHQNRNNPGADGAWDDDLDRQIAPLIRASFDAADRQAAADAALWEAMRPLAERSPDDIEALNRVVTITCGARFKLVQLKIDQAKPGGGPS</sequence>
<accession>A0A0P9FDZ9</accession>